<keyword evidence="2" id="KW-1185">Reference proteome</keyword>
<reference evidence="1 2" key="1">
    <citation type="submission" date="2018-03" db="EMBL/GenBank/DDBJ databases">
        <authorList>
            <person name="Keele B.F."/>
        </authorList>
    </citation>
    <scope>NUCLEOTIDE SEQUENCE [LARGE SCALE GENOMIC DNA]</scope>
    <source>
        <strain evidence="1 2">CECT 8599</strain>
    </source>
</reference>
<dbReference type="Proteomes" id="UP000244880">
    <property type="component" value="Unassembled WGS sequence"/>
</dbReference>
<organism evidence="1 2">
    <name type="scientific">Ascidiaceihabitans donghaensis</name>
    <dbReference type="NCBI Taxonomy" id="1510460"/>
    <lineage>
        <taxon>Bacteria</taxon>
        <taxon>Pseudomonadati</taxon>
        <taxon>Pseudomonadota</taxon>
        <taxon>Alphaproteobacteria</taxon>
        <taxon>Rhodobacterales</taxon>
        <taxon>Paracoccaceae</taxon>
        <taxon>Ascidiaceihabitans</taxon>
    </lineage>
</organism>
<dbReference type="EMBL" id="OMOR01000001">
    <property type="protein sequence ID" value="SPH19777.1"/>
    <property type="molecule type" value="Genomic_DNA"/>
</dbReference>
<accession>A0A2R8B9M1</accession>
<name>A0A2R8B9M1_9RHOB</name>
<sequence>MTGLFTHKTRRFLRIAVIHINGNGIGRDSLNQTG</sequence>
<gene>
    <name evidence="1" type="ORF">ASD8599_00513</name>
</gene>
<proteinExistence type="predicted"/>
<evidence type="ECO:0000313" key="1">
    <source>
        <dbReference type="EMBL" id="SPH19777.1"/>
    </source>
</evidence>
<dbReference type="AlphaFoldDB" id="A0A2R8B9M1"/>
<evidence type="ECO:0000313" key="2">
    <source>
        <dbReference type="Proteomes" id="UP000244880"/>
    </source>
</evidence>
<protein>
    <submittedName>
        <fullName evidence="1">Uncharacterized protein</fullName>
    </submittedName>
</protein>